<sequence length="92" mass="10328">MPYSIEDKKRATTRLRRIKGQVEALERAVDAGLECKLLLQQIAAMRGAAGGLMAEVIEIHLRETMAVPENRTSSVAEDQMDDIMKILRAYLK</sequence>
<reference evidence="2 3" key="1">
    <citation type="submission" date="2020-08" db="EMBL/GenBank/DDBJ databases">
        <title>Genomic Encyclopedia of Type Strains, Phase IV (KMG-IV): sequencing the most valuable type-strain genomes for metagenomic binning, comparative biology and taxonomic classification.</title>
        <authorList>
            <person name="Goeker M."/>
        </authorList>
    </citation>
    <scope>NUCLEOTIDE SEQUENCE [LARGE SCALE GENOMIC DNA]</scope>
    <source>
        <strain evidence="2 3">DSM 100734</strain>
    </source>
</reference>
<organism evidence="2 3">
    <name type="scientific">Rhizobium wenxiniae</name>
    <dbReference type="NCBI Taxonomy" id="1737357"/>
    <lineage>
        <taxon>Bacteria</taxon>
        <taxon>Pseudomonadati</taxon>
        <taxon>Pseudomonadota</taxon>
        <taxon>Alphaproteobacteria</taxon>
        <taxon>Hyphomicrobiales</taxon>
        <taxon>Rhizobiaceae</taxon>
        <taxon>Rhizobium/Agrobacterium group</taxon>
        <taxon>Rhizobium</taxon>
    </lineage>
</organism>
<dbReference type="InterPro" id="IPR038390">
    <property type="entry name" value="Metal_Tscrpt_repr_sf"/>
</dbReference>
<keyword evidence="2" id="KW-0238">DNA-binding</keyword>
<dbReference type="Proteomes" id="UP000547879">
    <property type="component" value="Unassembled WGS sequence"/>
</dbReference>
<dbReference type="AlphaFoldDB" id="A0A7W9YB58"/>
<dbReference type="PANTHER" id="PTHR33677:SF5">
    <property type="entry name" value="TRANSCRIPTIONAL REPRESSOR FRMR"/>
    <property type="match status" value="1"/>
</dbReference>
<accession>A0A7W9YB58</accession>
<proteinExistence type="inferred from homology"/>
<dbReference type="PANTHER" id="PTHR33677">
    <property type="entry name" value="TRANSCRIPTIONAL REPRESSOR FRMR-RELATED"/>
    <property type="match status" value="1"/>
</dbReference>
<dbReference type="Pfam" id="PF02583">
    <property type="entry name" value="Trns_repr_metal"/>
    <property type="match status" value="1"/>
</dbReference>
<name>A0A7W9YB58_9HYPH</name>
<gene>
    <name evidence="2" type="ORF">HNQ72_005121</name>
</gene>
<evidence type="ECO:0000313" key="2">
    <source>
        <dbReference type="EMBL" id="MBB6165275.1"/>
    </source>
</evidence>
<comment type="caution">
    <text evidence="2">The sequence shown here is derived from an EMBL/GenBank/DDBJ whole genome shotgun (WGS) entry which is preliminary data.</text>
</comment>
<dbReference type="Gene3D" id="1.20.58.1000">
    <property type="entry name" value="Metal-sensitive repressor, helix protomer"/>
    <property type="match status" value="1"/>
</dbReference>
<dbReference type="InterPro" id="IPR003735">
    <property type="entry name" value="Metal_Tscrpt_repr"/>
</dbReference>
<dbReference type="RefSeq" id="WP_183996408.1">
    <property type="nucleotide sequence ID" value="NZ_BMHW01000009.1"/>
</dbReference>
<evidence type="ECO:0000313" key="3">
    <source>
        <dbReference type="Proteomes" id="UP000547879"/>
    </source>
</evidence>
<dbReference type="GO" id="GO:0046872">
    <property type="term" value="F:metal ion binding"/>
    <property type="evidence" value="ECO:0007669"/>
    <property type="project" value="InterPro"/>
</dbReference>
<dbReference type="GO" id="GO:0003677">
    <property type="term" value="F:DNA binding"/>
    <property type="evidence" value="ECO:0007669"/>
    <property type="project" value="UniProtKB-KW"/>
</dbReference>
<dbReference type="GO" id="GO:0045892">
    <property type="term" value="P:negative regulation of DNA-templated transcription"/>
    <property type="evidence" value="ECO:0007669"/>
    <property type="project" value="UniProtKB-ARBA"/>
</dbReference>
<protein>
    <submittedName>
        <fullName evidence="2">DNA-binding FrmR family transcriptional regulator</fullName>
    </submittedName>
</protein>
<evidence type="ECO:0000256" key="1">
    <source>
        <dbReference type="ARBA" id="ARBA00005260"/>
    </source>
</evidence>
<keyword evidence="3" id="KW-1185">Reference proteome</keyword>
<dbReference type="EMBL" id="JACHEG010000008">
    <property type="protein sequence ID" value="MBB6165275.1"/>
    <property type="molecule type" value="Genomic_DNA"/>
</dbReference>
<comment type="similarity">
    <text evidence="1">Belongs to the FrmR/RcnR family.</text>
</comment>
<dbReference type="CDD" id="cd10153">
    <property type="entry name" value="RcnR-FrmR-like_DUF156"/>
    <property type="match status" value="1"/>
</dbReference>